<feature type="compositionally biased region" description="Basic residues" evidence="1">
    <location>
        <begin position="431"/>
        <end position="442"/>
    </location>
</feature>
<accession>A0A811LP45</accession>
<evidence type="ECO:0000256" key="1">
    <source>
        <dbReference type="SAM" id="MobiDB-lite"/>
    </source>
</evidence>
<comment type="caution">
    <text evidence="3">The sequence shown here is derived from an EMBL/GenBank/DDBJ whole genome shotgun (WGS) entry which is preliminary data.</text>
</comment>
<dbReference type="OrthoDB" id="5842921at2759"/>
<evidence type="ECO:0008006" key="5">
    <source>
        <dbReference type="Google" id="ProtNLM"/>
    </source>
</evidence>
<proteinExistence type="predicted"/>
<feature type="region of interest" description="Disordered" evidence="1">
    <location>
        <begin position="430"/>
        <end position="452"/>
    </location>
</feature>
<name>A0A811LP45_9BILA</name>
<evidence type="ECO:0000313" key="3">
    <source>
        <dbReference type="EMBL" id="CAD5228931.1"/>
    </source>
</evidence>
<organism evidence="3 4">
    <name type="scientific">Bursaphelenchus okinawaensis</name>
    <dbReference type="NCBI Taxonomy" id="465554"/>
    <lineage>
        <taxon>Eukaryota</taxon>
        <taxon>Metazoa</taxon>
        <taxon>Ecdysozoa</taxon>
        <taxon>Nematoda</taxon>
        <taxon>Chromadorea</taxon>
        <taxon>Rhabditida</taxon>
        <taxon>Tylenchina</taxon>
        <taxon>Tylenchomorpha</taxon>
        <taxon>Aphelenchoidea</taxon>
        <taxon>Aphelenchoididae</taxon>
        <taxon>Bursaphelenchus</taxon>
    </lineage>
</organism>
<dbReference type="Proteomes" id="UP000783686">
    <property type="component" value="Unassembled WGS sequence"/>
</dbReference>
<evidence type="ECO:0000256" key="2">
    <source>
        <dbReference type="SAM" id="SignalP"/>
    </source>
</evidence>
<feature type="chain" id="PRO_5036221474" description="EB domain-containing protein" evidence="2">
    <location>
        <begin position="17"/>
        <end position="585"/>
    </location>
</feature>
<evidence type="ECO:0000313" key="4">
    <source>
        <dbReference type="Proteomes" id="UP000614601"/>
    </source>
</evidence>
<sequence length="585" mass="66718">MKFVLLYFWLASLGLAVTLNKKCDTDSDCPEPFVCRLLCKNTCNTMCIDLTFARRKPLRLRPPLPINTESEPTIFRDPPAFEPNPPAPTQPPTSLNNVPFNEHVQPKAPIGPPIWNPDPRISEHFSVKNCPPPEVCRPNCGIYIDEFGCQGCQCLWISQVCNNDYDCVNEGQYCDLGRCECGRGYRQHPRQSGVCQRVGAGVYRDEILPDDKLIRRKRSIPKKRHDDRLQWPGPCDNDSQCPSNLYCINYDCWHIPEKPLRAFQDSVKSEISTTTDDDKILTSQVQIPEDSVKPSERHIAILIPPSDNRNNLNTPNIEIRPPSILPQDVHPEFTTPKSVRPVLYTEDEMDQEVTKIDDGSISFGSTPSTLDSNPFTMTEDIVRYAVSDEFDSFSKKDTVTFGIDEDTITLSIATPRRQKDVTVVDTEVKSTTKRSKHKKSNKIRRDDGNLSVDDKNVDVEVTEVRRTTEKTDTSTLPDILDVPLKVSMTKIDKVEGDPTRIFIDYSKTNRYKRPVRVEMDNVNGNIRDECTTSRDCGQRYKCCQKRWCDLSKQCGIGRFCLPDCQLTKMMHPQGQRQNQIDLVYD</sequence>
<feature type="signal peptide" evidence="2">
    <location>
        <begin position="1"/>
        <end position="16"/>
    </location>
</feature>
<reference evidence="3" key="1">
    <citation type="submission" date="2020-09" db="EMBL/GenBank/DDBJ databases">
        <authorList>
            <person name="Kikuchi T."/>
        </authorList>
    </citation>
    <scope>NUCLEOTIDE SEQUENCE</scope>
    <source>
        <strain evidence="3">SH1</strain>
    </source>
</reference>
<keyword evidence="4" id="KW-1185">Reference proteome</keyword>
<dbReference type="Proteomes" id="UP000614601">
    <property type="component" value="Unassembled WGS sequence"/>
</dbReference>
<dbReference type="AlphaFoldDB" id="A0A811LP45"/>
<protein>
    <recommendedName>
        <fullName evidence="5">EB domain-containing protein</fullName>
    </recommendedName>
</protein>
<feature type="compositionally biased region" description="Basic and acidic residues" evidence="1">
    <location>
        <begin position="443"/>
        <end position="452"/>
    </location>
</feature>
<dbReference type="EMBL" id="CAJFDH010000006">
    <property type="protein sequence ID" value="CAD5228931.1"/>
    <property type="molecule type" value="Genomic_DNA"/>
</dbReference>
<gene>
    <name evidence="3" type="ORF">BOKJ2_LOCUS12990</name>
</gene>
<dbReference type="EMBL" id="CAJFCW020000006">
    <property type="protein sequence ID" value="CAG9125299.1"/>
    <property type="molecule type" value="Genomic_DNA"/>
</dbReference>
<keyword evidence="2" id="KW-0732">Signal</keyword>